<feature type="signal peptide" evidence="2">
    <location>
        <begin position="1"/>
        <end position="20"/>
    </location>
</feature>
<evidence type="ECO:0000256" key="2">
    <source>
        <dbReference type="SAM" id="SignalP"/>
    </source>
</evidence>
<dbReference type="GO" id="GO:0020037">
    <property type="term" value="F:heme binding"/>
    <property type="evidence" value="ECO:0007669"/>
    <property type="project" value="InterPro"/>
</dbReference>
<keyword evidence="2" id="KW-0732">Signal</keyword>
<comment type="caution">
    <text evidence="9">The sequence shown here is derived from an EMBL/GenBank/DDBJ whole genome shotgun (WGS) entry which is preliminary data.</text>
</comment>
<evidence type="ECO:0000259" key="3">
    <source>
        <dbReference type="Pfam" id="PF07624"/>
    </source>
</evidence>
<dbReference type="InterPro" id="IPR036909">
    <property type="entry name" value="Cyt_c-like_dom_sf"/>
</dbReference>
<feature type="domain" description="DUF1585" evidence="3">
    <location>
        <begin position="747"/>
        <end position="820"/>
    </location>
</feature>
<dbReference type="InterPro" id="IPR011478">
    <property type="entry name" value="DUF1585"/>
</dbReference>
<feature type="region of interest" description="Disordered" evidence="1">
    <location>
        <begin position="331"/>
        <end position="352"/>
    </location>
</feature>
<dbReference type="InterPro" id="IPR013043">
    <property type="entry name" value="DUF1595"/>
</dbReference>
<accession>A0A7W9W6A6</accession>
<dbReference type="InterPro" id="IPR013039">
    <property type="entry name" value="DUF1588"/>
</dbReference>
<evidence type="ECO:0000256" key="1">
    <source>
        <dbReference type="SAM" id="MobiDB-lite"/>
    </source>
</evidence>
<feature type="chain" id="PRO_5031168288" evidence="2">
    <location>
        <begin position="21"/>
        <end position="829"/>
    </location>
</feature>
<evidence type="ECO:0000259" key="7">
    <source>
        <dbReference type="Pfam" id="PF07635"/>
    </source>
</evidence>
<dbReference type="AlphaFoldDB" id="A0A7W9W6A6"/>
<dbReference type="InterPro" id="IPR013042">
    <property type="entry name" value="DUF1592"/>
</dbReference>
<dbReference type="GO" id="GO:0009055">
    <property type="term" value="F:electron transfer activity"/>
    <property type="evidence" value="ECO:0007669"/>
    <property type="project" value="InterPro"/>
</dbReference>
<dbReference type="RefSeq" id="WP_184197890.1">
    <property type="nucleotide sequence ID" value="NZ_JACHGW010000003.1"/>
</dbReference>
<organism evidence="9 10">
    <name type="scientific">Armatimonas rosea</name>
    <dbReference type="NCBI Taxonomy" id="685828"/>
    <lineage>
        <taxon>Bacteria</taxon>
        <taxon>Bacillati</taxon>
        <taxon>Armatimonadota</taxon>
        <taxon>Armatimonadia</taxon>
        <taxon>Armatimonadales</taxon>
        <taxon>Armatimonadaceae</taxon>
        <taxon>Armatimonas</taxon>
    </lineage>
</organism>
<proteinExistence type="predicted"/>
<dbReference type="InterPro" id="IPR013036">
    <property type="entry name" value="DUF1587"/>
</dbReference>
<reference evidence="9 10" key="1">
    <citation type="submission" date="2020-08" db="EMBL/GenBank/DDBJ databases">
        <title>Genomic Encyclopedia of Type Strains, Phase IV (KMG-IV): sequencing the most valuable type-strain genomes for metagenomic binning, comparative biology and taxonomic classification.</title>
        <authorList>
            <person name="Goeker M."/>
        </authorList>
    </citation>
    <scope>NUCLEOTIDE SEQUENCE [LARGE SCALE GENOMIC DNA]</scope>
    <source>
        <strain evidence="9 10">DSM 23562</strain>
    </source>
</reference>
<name>A0A7W9W6A6_ARMRO</name>
<keyword evidence="10" id="KW-1185">Reference proteome</keyword>
<gene>
    <name evidence="9" type="ORF">HNQ39_003069</name>
</gene>
<evidence type="ECO:0000259" key="6">
    <source>
        <dbReference type="Pfam" id="PF07631"/>
    </source>
</evidence>
<evidence type="ECO:0000259" key="8">
    <source>
        <dbReference type="Pfam" id="PF07637"/>
    </source>
</evidence>
<dbReference type="Pfam" id="PF07626">
    <property type="entry name" value="PSD3"/>
    <property type="match status" value="1"/>
</dbReference>
<protein>
    <submittedName>
        <fullName evidence="9">Mono/diheme cytochrome c family protein</fullName>
    </submittedName>
</protein>
<dbReference type="InterPro" id="IPR011429">
    <property type="entry name" value="Cyt_c_Planctomycete-type"/>
</dbReference>
<feature type="domain" description="DUF1587" evidence="4">
    <location>
        <begin position="135"/>
        <end position="197"/>
    </location>
</feature>
<dbReference type="Proteomes" id="UP000520814">
    <property type="component" value="Unassembled WGS sequence"/>
</dbReference>
<dbReference type="Pfam" id="PF07637">
    <property type="entry name" value="PSD5"/>
    <property type="match status" value="1"/>
</dbReference>
<evidence type="ECO:0000313" key="9">
    <source>
        <dbReference type="EMBL" id="MBB6051259.1"/>
    </source>
</evidence>
<evidence type="ECO:0000313" key="10">
    <source>
        <dbReference type="Proteomes" id="UP000520814"/>
    </source>
</evidence>
<feature type="domain" description="Cytochrome C Planctomycete-type" evidence="7">
    <location>
        <begin position="50"/>
        <end position="97"/>
    </location>
</feature>
<dbReference type="Pfam" id="PF07627">
    <property type="entry name" value="PSCyt3"/>
    <property type="match status" value="1"/>
</dbReference>
<dbReference type="SUPFAM" id="SSF46626">
    <property type="entry name" value="Cytochrome c"/>
    <property type="match status" value="1"/>
</dbReference>
<feature type="domain" description="DUF1592" evidence="6">
    <location>
        <begin position="491"/>
        <end position="618"/>
    </location>
</feature>
<sequence length="829" mass="91397">MRSWHLWGPPLSLSLLVSMAGLPTLGNQTTKTAPAPSLEQAVGPYFAKHCVTCHDTANKAGGLDLKALQKPNSTQHAREAWESVLQKVQTGEMPPKGLPRPTPTENAAVIRRIQSALEQADKALPSNSGRVTAHRLNRAEYNNTVQELLGVEFRPADDFPQDDSGYGFDNIGDVLSLSSSQMEKYVAAAEKIARTAVFGPERLAPTLARHEAGGRDIPLRTDVPARYDETGLNLPNALHTTHRFPVNGEYLFKLGLNGTRPLGSEPLAFTLWLDGKKVQTLTIDAEGGSGFTFDRQDLAGRTLECRLKVSAGDHWLAATIERLYEGLPPSCGGPNPSKRKVTPREFKLPPGFPPERVAEFRKRFEERQKEKPQLNDARVNSLEIGGPYAQAVGPRDTSLRKVFVCGHPRGGHTAACTPKILKSLASRAFRRPATPKELDRLAQLVALAQKSGDSYEEGISLALQAVLVSPHFLFRIERDQPTAKPSTAHPITQHELASRLSYFLWSSMPDDTLRACADSQTLRKPEVLQAQIKRMLQSPKAHALAENFAGQWLQFRALESVKPDRERFPGFDNYLRMSMRQETELFFDSIVKDDQSILTLLLGKYTFLNERLAGFYGIPGVTGPTFRRVDLTGTKRGGILTQASVLTVTSYPNRTSPVLRGKWILENILNAPPPNPPPGVPNLDVSAVGSSLSLRQQLEEHRKNPTCASCHARMDPLGFGLENFDAIGAWRKSDGTVAIDASGSLPDGRRFDGAEGLKTILQADRAKFVDCFTTKLLTYALGRGLERYDRPTVQEIVRRSAAQNYKFSSLVEEIVTSKPFQLRQGKGTP</sequence>
<feature type="domain" description="DUF1588" evidence="5">
    <location>
        <begin position="636"/>
        <end position="733"/>
    </location>
</feature>
<evidence type="ECO:0000259" key="5">
    <source>
        <dbReference type="Pfam" id="PF07627"/>
    </source>
</evidence>
<feature type="domain" description="DUF1595" evidence="8">
    <location>
        <begin position="416"/>
        <end position="477"/>
    </location>
</feature>
<dbReference type="Pfam" id="PF07631">
    <property type="entry name" value="PSD4"/>
    <property type="match status" value="1"/>
</dbReference>
<dbReference type="EMBL" id="JACHGW010000003">
    <property type="protein sequence ID" value="MBB6051259.1"/>
    <property type="molecule type" value="Genomic_DNA"/>
</dbReference>
<dbReference type="Pfam" id="PF07624">
    <property type="entry name" value="PSD2"/>
    <property type="match status" value="1"/>
</dbReference>
<evidence type="ECO:0000259" key="4">
    <source>
        <dbReference type="Pfam" id="PF07626"/>
    </source>
</evidence>
<dbReference type="Pfam" id="PF07635">
    <property type="entry name" value="PSCyt1"/>
    <property type="match status" value="1"/>
</dbReference>